<evidence type="ECO:0008006" key="5">
    <source>
        <dbReference type="Google" id="ProtNLM"/>
    </source>
</evidence>
<feature type="compositionally biased region" description="Acidic residues" evidence="1">
    <location>
        <begin position="127"/>
        <end position="137"/>
    </location>
</feature>
<keyword evidence="2" id="KW-0472">Membrane</keyword>
<feature type="transmembrane region" description="Helical" evidence="2">
    <location>
        <begin position="21"/>
        <end position="38"/>
    </location>
</feature>
<dbReference type="RefSeq" id="WP_346247100.1">
    <property type="nucleotide sequence ID" value="NZ_JBDIZK010000007.1"/>
</dbReference>
<name>A0ABV0BBH1_9SPHN</name>
<protein>
    <recommendedName>
        <fullName evidence="5">VanZ-like domain-containing protein</fullName>
    </recommendedName>
</protein>
<reference evidence="3 4" key="1">
    <citation type="submission" date="2024-05" db="EMBL/GenBank/DDBJ databases">
        <title>Sphingomonas sp. HF-S3 16S ribosomal RNA gene Genome sequencing and assembly.</title>
        <authorList>
            <person name="Lee H."/>
        </authorList>
    </citation>
    <scope>NUCLEOTIDE SEQUENCE [LARGE SCALE GENOMIC DNA]</scope>
    <source>
        <strain evidence="3 4">HF-S3</strain>
    </source>
</reference>
<evidence type="ECO:0000313" key="3">
    <source>
        <dbReference type="EMBL" id="MEN3748086.1"/>
    </source>
</evidence>
<dbReference type="Proteomes" id="UP001427805">
    <property type="component" value="Unassembled WGS sequence"/>
</dbReference>
<accession>A0ABV0BBH1</accession>
<proteinExistence type="predicted"/>
<evidence type="ECO:0000256" key="2">
    <source>
        <dbReference type="SAM" id="Phobius"/>
    </source>
</evidence>
<keyword evidence="2" id="KW-0812">Transmembrane</keyword>
<dbReference type="EMBL" id="JBDIZK010000007">
    <property type="protein sequence ID" value="MEN3748086.1"/>
    <property type="molecule type" value="Genomic_DNA"/>
</dbReference>
<evidence type="ECO:0000256" key="1">
    <source>
        <dbReference type="SAM" id="MobiDB-lite"/>
    </source>
</evidence>
<evidence type="ECO:0000313" key="4">
    <source>
        <dbReference type="Proteomes" id="UP001427805"/>
    </source>
</evidence>
<keyword evidence="4" id="KW-1185">Reference proteome</keyword>
<keyword evidence="2" id="KW-1133">Transmembrane helix</keyword>
<comment type="caution">
    <text evidence="3">The sequence shown here is derived from an EMBL/GenBank/DDBJ whole genome shotgun (WGS) entry which is preliminary data.</text>
</comment>
<sequence>MIAQYELIKDWIAPVGGAGRTLIHIHFGLFFFLTGAAFSRRRLRAWPVLLALLALQVANEFADLAFKWPDIPRWLWADTFFDTLNTMLWPTLIFLLASDWHAVDRIDDRPQPSPSTAEGEAGPESSVPEDPDPDSTR</sequence>
<feature type="region of interest" description="Disordered" evidence="1">
    <location>
        <begin position="106"/>
        <end position="137"/>
    </location>
</feature>
<organism evidence="3 4">
    <name type="scientific">Sphingomonas rustica</name>
    <dbReference type="NCBI Taxonomy" id="3103142"/>
    <lineage>
        <taxon>Bacteria</taxon>
        <taxon>Pseudomonadati</taxon>
        <taxon>Pseudomonadota</taxon>
        <taxon>Alphaproteobacteria</taxon>
        <taxon>Sphingomonadales</taxon>
        <taxon>Sphingomonadaceae</taxon>
        <taxon>Sphingomonas</taxon>
    </lineage>
</organism>
<gene>
    <name evidence="3" type="ORF">TPR58_12995</name>
</gene>